<dbReference type="EMBL" id="HG322949">
    <property type="protein sequence ID" value="CDG81382.1"/>
    <property type="molecule type" value="Genomic_DNA"/>
</dbReference>
<gene>
    <name evidence="2" type="ORF">GJA_723</name>
</gene>
<evidence type="ECO:0000256" key="1">
    <source>
        <dbReference type="SAM" id="MobiDB-lite"/>
    </source>
</evidence>
<dbReference type="HOGENOM" id="CLU_3271302_0_0_4"/>
<dbReference type="KEGG" id="jag:GJA_723"/>
<protein>
    <submittedName>
        <fullName evidence="2">Uncharacterized protein</fullName>
    </submittedName>
</protein>
<dbReference type="STRING" id="1349767.GJA_723"/>
<evidence type="ECO:0000313" key="3">
    <source>
        <dbReference type="Proteomes" id="UP000027604"/>
    </source>
</evidence>
<feature type="region of interest" description="Disordered" evidence="1">
    <location>
        <begin position="9"/>
        <end position="41"/>
    </location>
</feature>
<organism evidence="2 3">
    <name type="scientific">Janthinobacterium agaricidamnosum NBRC 102515 = DSM 9628</name>
    <dbReference type="NCBI Taxonomy" id="1349767"/>
    <lineage>
        <taxon>Bacteria</taxon>
        <taxon>Pseudomonadati</taxon>
        <taxon>Pseudomonadota</taxon>
        <taxon>Betaproteobacteria</taxon>
        <taxon>Burkholderiales</taxon>
        <taxon>Oxalobacteraceae</taxon>
        <taxon>Janthinobacterium</taxon>
    </lineage>
</organism>
<name>W0V274_9BURK</name>
<dbReference type="Proteomes" id="UP000027604">
    <property type="component" value="Chromosome I"/>
</dbReference>
<dbReference type="PATRIC" id="fig|1349767.4.peg.2435"/>
<evidence type="ECO:0000313" key="2">
    <source>
        <dbReference type="EMBL" id="CDG81382.1"/>
    </source>
</evidence>
<feature type="compositionally biased region" description="Low complexity" evidence="1">
    <location>
        <begin position="10"/>
        <end position="21"/>
    </location>
</feature>
<reference evidence="2 3" key="1">
    <citation type="journal article" date="2015" name="Genome Announc.">
        <title>Genome Sequence of Mushroom Soft-Rot Pathogen Janthinobacterium agaricidamnosum.</title>
        <authorList>
            <person name="Graupner K."/>
            <person name="Lackner G."/>
            <person name="Hertweck C."/>
        </authorList>
    </citation>
    <scope>NUCLEOTIDE SEQUENCE [LARGE SCALE GENOMIC DNA]</scope>
    <source>
        <strain evidence="3">NBRC 102515 / DSM 9628</strain>
    </source>
</reference>
<sequence length="41" mass="4721">MNHYFLFLVNSTSESPPENSPLKPKSKNGAQKFARRQKKSK</sequence>
<dbReference type="AlphaFoldDB" id="W0V274"/>
<keyword evidence="3" id="KW-1185">Reference proteome</keyword>
<accession>W0V274</accession>
<proteinExistence type="predicted"/>